<dbReference type="PROSITE" id="PS00463">
    <property type="entry name" value="ZN2_CY6_FUNGAL_1"/>
    <property type="match status" value="1"/>
</dbReference>
<keyword evidence="7" id="KW-1185">Reference proteome</keyword>
<evidence type="ECO:0000313" key="6">
    <source>
        <dbReference type="EMBL" id="KAK5165845.1"/>
    </source>
</evidence>
<feature type="region of interest" description="Disordered" evidence="4">
    <location>
        <begin position="92"/>
        <end position="117"/>
    </location>
</feature>
<dbReference type="CDD" id="cd12148">
    <property type="entry name" value="fungal_TF_MHR"/>
    <property type="match status" value="1"/>
</dbReference>
<name>A0AAV9P084_9PEZI</name>
<evidence type="ECO:0000256" key="2">
    <source>
        <dbReference type="ARBA" id="ARBA00023163"/>
    </source>
</evidence>
<dbReference type="Proteomes" id="UP001337655">
    <property type="component" value="Unassembled WGS sequence"/>
</dbReference>
<evidence type="ECO:0000313" key="7">
    <source>
        <dbReference type="Proteomes" id="UP001337655"/>
    </source>
</evidence>
<dbReference type="InterPro" id="IPR036864">
    <property type="entry name" value="Zn2-C6_fun-type_DNA-bd_sf"/>
</dbReference>
<dbReference type="GO" id="GO:0008270">
    <property type="term" value="F:zinc ion binding"/>
    <property type="evidence" value="ECO:0007669"/>
    <property type="project" value="InterPro"/>
</dbReference>
<keyword evidence="2" id="KW-0804">Transcription</keyword>
<dbReference type="GeneID" id="89930100"/>
<reference evidence="6 7" key="1">
    <citation type="submission" date="2023-08" db="EMBL/GenBank/DDBJ databases">
        <title>Black Yeasts Isolated from many extreme environments.</title>
        <authorList>
            <person name="Coleine C."/>
            <person name="Stajich J.E."/>
            <person name="Selbmann L."/>
        </authorList>
    </citation>
    <scope>NUCLEOTIDE SEQUENCE [LARGE SCALE GENOMIC DNA]</scope>
    <source>
        <strain evidence="6 7">CCFEE 5935</strain>
    </source>
</reference>
<accession>A0AAV9P084</accession>
<gene>
    <name evidence="6" type="ORF">LTR77_008768</name>
</gene>
<keyword evidence="3" id="KW-0539">Nucleus</keyword>
<feature type="domain" description="Zn(2)-C6 fungal-type" evidence="5">
    <location>
        <begin position="20"/>
        <end position="51"/>
    </location>
</feature>
<dbReference type="SUPFAM" id="SSF57701">
    <property type="entry name" value="Zn2/Cys6 DNA-binding domain"/>
    <property type="match status" value="1"/>
</dbReference>
<dbReference type="EMBL" id="JAVRRT010000015">
    <property type="protein sequence ID" value="KAK5165845.1"/>
    <property type="molecule type" value="Genomic_DNA"/>
</dbReference>
<dbReference type="CDD" id="cd00067">
    <property type="entry name" value="GAL4"/>
    <property type="match status" value="1"/>
</dbReference>
<dbReference type="PANTHER" id="PTHR47840:SF1">
    <property type="entry name" value="ZN(II)2CYS6 TRANSCRIPTION FACTOR (EUROFUNG)"/>
    <property type="match status" value="1"/>
</dbReference>
<evidence type="ECO:0000256" key="4">
    <source>
        <dbReference type="SAM" id="MobiDB-lite"/>
    </source>
</evidence>
<feature type="compositionally biased region" description="Low complexity" evidence="4">
    <location>
        <begin position="101"/>
        <end position="111"/>
    </location>
</feature>
<dbReference type="RefSeq" id="XP_064655857.1">
    <property type="nucleotide sequence ID" value="XM_064805998.1"/>
</dbReference>
<protein>
    <recommendedName>
        <fullName evidence="5">Zn(2)-C6 fungal-type domain-containing protein</fullName>
    </recommendedName>
</protein>
<dbReference type="Gene3D" id="4.10.240.10">
    <property type="entry name" value="Zn(2)-C6 fungal-type DNA-binding domain"/>
    <property type="match status" value="1"/>
</dbReference>
<sequence>MPQGQPIDRARRQLRKGTFSCLECKRRKKRCRFDHSSATICVSCQRFGTTCRGQEFEETGSEGINERIRRVEGLVEQLEGLVEQRGCNALTLPKRRGGSRPRLTPSTSPAPTSVPPHPGEGLLSRCISLSSYLHAVLPVPAVAAQIIIQGKSPFTWMWRSVGFNPSSVAEQATQSAWLSPNTNPVVLARKLVQLALCLIQPSFSSSEDAPLSMSSKTIEETALGYIRTAQQVTNQDYLVRSVDGLEALLLEALYQMHIGNMAVGGHIFRRALDVAQIMGFNRLPADADLRVRYLWFRLAFANQWHALALGQPSAIRNGGIDAFASSLSDKPTQRLDEEHIGLAGRIISRNVRMTKSNNHWQAQESISADHIETGQIDERLKQAARSVSLTWWALPDAHGTTDLEGIEASARLMTQIHQNYLVVLAHQPYVIQALHNSSNAGRLMDNCKTNALYSIQASLEASRAILTRLTRFLEFPHIPASLKGLEHKICLAASTVLLVYLHIHVVGNPDALEHQRLSDVNLVLETVSQLEKVQAGYEADAEGNDLKTLRDLIGLDQAAADGAIPTFWSEWCGGGHRMGQDGDESGEVSLPYPYFGRITIFVRWIAPGLS</sequence>
<evidence type="ECO:0000256" key="1">
    <source>
        <dbReference type="ARBA" id="ARBA00023015"/>
    </source>
</evidence>
<keyword evidence="1" id="KW-0805">Transcription regulation</keyword>
<organism evidence="6 7">
    <name type="scientific">Saxophila tyrrhenica</name>
    <dbReference type="NCBI Taxonomy" id="1690608"/>
    <lineage>
        <taxon>Eukaryota</taxon>
        <taxon>Fungi</taxon>
        <taxon>Dikarya</taxon>
        <taxon>Ascomycota</taxon>
        <taxon>Pezizomycotina</taxon>
        <taxon>Dothideomycetes</taxon>
        <taxon>Dothideomycetidae</taxon>
        <taxon>Mycosphaerellales</taxon>
        <taxon>Extremaceae</taxon>
        <taxon>Saxophila</taxon>
    </lineage>
</organism>
<dbReference type="GO" id="GO:0000981">
    <property type="term" value="F:DNA-binding transcription factor activity, RNA polymerase II-specific"/>
    <property type="evidence" value="ECO:0007669"/>
    <property type="project" value="InterPro"/>
</dbReference>
<proteinExistence type="predicted"/>
<dbReference type="PANTHER" id="PTHR47840">
    <property type="entry name" value="ZN(II)2CYS6 TRANSCRIPTION FACTOR (EUROFUNG)-RELATED"/>
    <property type="match status" value="1"/>
</dbReference>
<comment type="caution">
    <text evidence="6">The sequence shown here is derived from an EMBL/GenBank/DDBJ whole genome shotgun (WGS) entry which is preliminary data.</text>
</comment>
<dbReference type="InterPro" id="IPR001138">
    <property type="entry name" value="Zn2Cys6_DnaBD"/>
</dbReference>
<dbReference type="AlphaFoldDB" id="A0AAV9P084"/>
<evidence type="ECO:0000256" key="3">
    <source>
        <dbReference type="ARBA" id="ARBA00023242"/>
    </source>
</evidence>
<evidence type="ECO:0000259" key="5">
    <source>
        <dbReference type="PROSITE" id="PS00463"/>
    </source>
</evidence>